<dbReference type="InterPro" id="IPR036397">
    <property type="entry name" value="RNaseH_sf"/>
</dbReference>
<dbReference type="InterPro" id="IPR012337">
    <property type="entry name" value="RNaseH-like_sf"/>
</dbReference>
<proteinExistence type="predicted"/>
<dbReference type="Pfam" id="PF17921">
    <property type="entry name" value="Integrase_H2C2"/>
    <property type="match status" value="1"/>
</dbReference>
<feature type="domain" description="Integrase catalytic" evidence="2">
    <location>
        <begin position="180"/>
        <end position="361"/>
    </location>
</feature>
<dbReference type="GO" id="GO:0003676">
    <property type="term" value="F:nucleic acid binding"/>
    <property type="evidence" value="ECO:0007669"/>
    <property type="project" value="InterPro"/>
</dbReference>
<protein>
    <submittedName>
        <fullName evidence="3">Polyprotein, putative</fullName>
    </submittedName>
</protein>
<sequence>MEVLERRFLEREILDSFTSAIHAHGPMDRGWIDTPSCLSVGGGCSLSTWGMTQDPHLRGVGPSTGHRWPSVGHTYLADFLASRQPWGLDFRIPLKDPCFLGCYKGRLCVSDIDGLREYVLEEAHGSRYSTHSGATKMYHDLWEVYWWNGMKKKIAGFVVKCPNCQQVKAKHLRPGGLSQYIDIPTWKWEDMNMDFVVGLPRTRRQHDFIWVIINRMKKSAQFIPIKVSFSAEDYAKLYIKEVVKFHGVPLSIISHRGTRITSHFWKAFQKGLDTNVKLSTAFHPQTDGQEDRTIKTLEGMLKAERLKTAQCRQKSYADVRRRDLELEIGDWVFLKISPMKGVMRFGKKGKLSPQYVGPYQILKRIGKVFYELDLPNEFAPVHPVFHVSMLKKCIGDPVTIIPLEGLVVDESLSYKEISVEILYRKVKRLRNKEVASVKVLWRNHLVEGATWEAEADMKPSSFSFYSYPCLRRSFRVEMRFIRVKAKGQVPRQRGQAKTKGQGYPSLSTLPHPS</sequence>
<reference evidence="3" key="2">
    <citation type="submission" date="2006-08" db="EMBL/GenBank/DDBJ databases">
        <authorList>
            <person name="Childs K."/>
        </authorList>
    </citation>
    <scope>NUCLEOTIDE SEQUENCE</scope>
</reference>
<dbReference type="InterPro" id="IPR041588">
    <property type="entry name" value="Integrase_H2C2"/>
</dbReference>
<dbReference type="PROSITE" id="PS50994">
    <property type="entry name" value="INTEGRASE"/>
    <property type="match status" value="1"/>
</dbReference>
<dbReference type="PANTHER" id="PTHR46148">
    <property type="entry name" value="CHROMO DOMAIN-CONTAINING PROTEIN"/>
    <property type="match status" value="1"/>
</dbReference>
<reference evidence="3" key="1">
    <citation type="submission" date="2004-05" db="EMBL/GenBank/DDBJ databases">
        <authorList>
            <person name="Buell R."/>
            <person name="Liu J."/>
            <person name="Childs K."/>
            <person name="Zaborsky J."/>
            <person name="Tallon L."/>
            <person name="Wirtz U."/>
            <person name="Wei F."/>
            <person name="Kuang H."/>
            <person name="Zhang P."/>
            <person name="Marano M."/>
            <person name="Baker B."/>
        </authorList>
    </citation>
    <scope>NUCLEOTIDE SEQUENCE</scope>
</reference>
<dbReference type="Pfam" id="PF24626">
    <property type="entry name" value="SH3_Tf2-1"/>
    <property type="match status" value="1"/>
</dbReference>
<dbReference type="InterPro" id="IPR056924">
    <property type="entry name" value="SH3_Tf2-1"/>
</dbReference>
<evidence type="ECO:0000313" key="3">
    <source>
        <dbReference type="EMBL" id="AAT38734.2"/>
    </source>
</evidence>
<accession>Q6L3R2</accession>
<dbReference type="AlphaFoldDB" id="Q6L3R2"/>
<dbReference type="EMBL" id="AC149290">
    <property type="protein sequence ID" value="AAT38734.2"/>
    <property type="molecule type" value="Genomic_DNA"/>
</dbReference>
<feature type="compositionally biased region" description="Polar residues" evidence="1">
    <location>
        <begin position="504"/>
        <end position="513"/>
    </location>
</feature>
<dbReference type="Gene3D" id="3.30.420.10">
    <property type="entry name" value="Ribonuclease H-like superfamily/Ribonuclease H"/>
    <property type="match status" value="1"/>
</dbReference>
<gene>
    <name evidence="3" type="ORF">SDM1_41t00019</name>
</gene>
<dbReference type="PANTHER" id="PTHR46148:SF60">
    <property type="entry name" value="CHROMO DOMAIN-CONTAINING PROTEIN"/>
    <property type="match status" value="1"/>
</dbReference>
<dbReference type="GO" id="GO:0015074">
    <property type="term" value="P:DNA integration"/>
    <property type="evidence" value="ECO:0007669"/>
    <property type="project" value="InterPro"/>
</dbReference>
<evidence type="ECO:0000259" key="2">
    <source>
        <dbReference type="PROSITE" id="PS50994"/>
    </source>
</evidence>
<dbReference type="Gene3D" id="1.10.340.70">
    <property type="match status" value="1"/>
</dbReference>
<feature type="region of interest" description="Disordered" evidence="1">
    <location>
        <begin position="487"/>
        <end position="513"/>
    </location>
</feature>
<evidence type="ECO:0000256" key="1">
    <source>
        <dbReference type="SAM" id="MobiDB-lite"/>
    </source>
</evidence>
<organism evidence="3">
    <name type="scientific">Solanum demissum</name>
    <name type="common">Wild potato</name>
    <dbReference type="NCBI Taxonomy" id="50514"/>
    <lineage>
        <taxon>Eukaryota</taxon>
        <taxon>Viridiplantae</taxon>
        <taxon>Streptophyta</taxon>
        <taxon>Embryophyta</taxon>
        <taxon>Tracheophyta</taxon>
        <taxon>Spermatophyta</taxon>
        <taxon>Magnoliopsida</taxon>
        <taxon>eudicotyledons</taxon>
        <taxon>Gunneridae</taxon>
        <taxon>Pentapetalae</taxon>
        <taxon>asterids</taxon>
        <taxon>lamiids</taxon>
        <taxon>Solanales</taxon>
        <taxon>Solanaceae</taxon>
        <taxon>Solanoideae</taxon>
        <taxon>Solaneae</taxon>
        <taxon>Solanum</taxon>
    </lineage>
</organism>
<dbReference type="InterPro" id="IPR001584">
    <property type="entry name" value="Integrase_cat-core"/>
</dbReference>
<dbReference type="SUPFAM" id="SSF53098">
    <property type="entry name" value="Ribonuclease H-like"/>
    <property type="match status" value="1"/>
</dbReference>
<name>Q6L3R2_SOLDE</name>